<evidence type="ECO:0000256" key="4">
    <source>
        <dbReference type="ARBA" id="ARBA00023002"/>
    </source>
</evidence>
<dbReference type="RefSeq" id="WP_150605849.1">
    <property type="nucleotide sequence ID" value="NZ_CABPRY010000001.1"/>
</dbReference>
<dbReference type="EMBL" id="CABPRY010000001">
    <property type="protein sequence ID" value="VVD61159.1"/>
    <property type="molecule type" value="Genomic_DNA"/>
</dbReference>
<dbReference type="InterPro" id="IPR027477">
    <property type="entry name" value="Succ_DH/fumarate_Rdtase_cat_sf"/>
</dbReference>
<accession>A0A5E4RGL5</accession>
<dbReference type="PANTHER" id="PTHR43400:SF7">
    <property type="entry name" value="FAD-DEPENDENT OXIDOREDUCTASE 2 FAD BINDING DOMAIN-CONTAINING PROTEIN"/>
    <property type="match status" value="1"/>
</dbReference>
<dbReference type="PANTHER" id="PTHR43400">
    <property type="entry name" value="FUMARATE REDUCTASE"/>
    <property type="match status" value="1"/>
</dbReference>
<evidence type="ECO:0000256" key="2">
    <source>
        <dbReference type="ARBA" id="ARBA00022630"/>
    </source>
</evidence>
<dbReference type="InterPro" id="IPR003953">
    <property type="entry name" value="FAD-dep_OxRdtase_2_FAD-bd"/>
</dbReference>
<dbReference type="InterPro" id="IPR036188">
    <property type="entry name" value="FAD/NAD-bd_sf"/>
</dbReference>
<evidence type="ECO:0000313" key="6">
    <source>
        <dbReference type="EMBL" id="VVD61159.1"/>
    </source>
</evidence>
<dbReference type="SUPFAM" id="SSF51905">
    <property type="entry name" value="FAD/NAD(P)-binding domain"/>
    <property type="match status" value="1"/>
</dbReference>
<dbReference type="Proteomes" id="UP000396788">
    <property type="component" value="Unassembled WGS sequence"/>
</dbReference>
<dbReference type="GO" id="GO:0016491">
    <property type="term" value="F:oxidoreductase activity"/>
    <property type="evidence" value="ECO:0007669"/>
    <property type="project" value="UniProtKB-KW"/>
</dbReference>
<comment type="cofactor">
    <cofactor evidence="1">
        <name>FAD</name>
        <dbReference type="ChEBI" id="CHEBI:57692"/>
    </cofactor>
</comment>
<evidence type="ECO:0000259" key="5">
    <source>
        <dbReference type="Pfam" id="PF00890"/>
    </source>
</evidence>
<proteinExistence type="predicted"/>
<keyword evidence="3" id="KW-0274">FAD</keyword>
<protein>
    <submittedName>
        <fullName evidence="6">Tricarballylate dehydrogenase</fullName>
    </submittedName>
</protein>
<dbReference type="AlphaFoldDB" id="A0A5E4RGL5"/>
<dbReference type="Gene3D" id="3.90.700.10">
    <property type="entry name" value="Succinate dehydrogenase/fumarate reductase flavoprotein, catalytic domain"/>
    <property type="match status" value="1"/>
</dbReference>
<dbReference type="NCBIfam" id="NF006130">
    <property type="entry name" value="PRK08274.1"/>
    <property type="match status" value="1"/>
</dbReference>
<reference evidence="6 7" key="1">
    <citation type="submission" date="2019-08" db="EMBL/GenBank/DDBJ databases">
        <authorList>
            <person name="Peeters C."/>
        </authorList>
    </citation>
    <scope>NUCLEOTIDE SEQUENCE [LARGE SCALE GENOMIC DNA]</scope>
    <source>
        <strain evidence="6 7">LMG 31107</strain>
    </source>
</reference>
<dbReference type="SUPFAM" id="SSF56425">
    <property type="entry name" value="Succinate dehydrogenase/fumarate reductase flavoprotein, catalytic domain"/>
    <property type="match status" value="1"/>
</dbReference>
<feature type="domain" description="FAD-dependent oxidoreductase 2 FAD-binding" evidence="5">
    <location>
        <begin position="3"/>
        <end position="428"/>
    </location>
</feature>
<dbReference type="InterPro" id="IPR012831">
    <property type="entry name" value="CobZ"/>
</dbReference>
<evidence type="ECO:0000313" key="7">
    <source>
        <dbReference type="Proteomes" id="UP000396788"/>
    </source>
</evidence>
<sequence>MVDVLVIGGGNAALCAALMAREAGASVLLLESAPREWRGGNSQHTRNLRCMHDAPQDVLIDAYPEEEYWQDLLKVTGGMTNERLARLAIRASSNCRGWMRKHGVRFQPPLSGALHVARTNAFFMGGGKALVNAYYRSAERLGVQVRYNATVDSIELEGGRFVAARIGAERIKAKTCVLAAGGFESNREWLKQAWGQVDGEWVADNFLIRGTRFNMGVLLKFMIEAGADAIGDPSQSHCVAIDARAPLYDGGICTRVDCVSLGVVVNRNAERFYDEGEDFWPKRYAIWGRLVAHQPGQIAYSIIDSKAIGRFMPPVFPGIKANSLSELAQAIGLDQERFTETIREYNAACRAGTFDHAVLDDCRTDGLTPPKTHWARPLDRAPYYAYALRPGITFTYLGLKTDETAAVFIEGERSNNLFVAGEMMAGNVLGKGYTAGVGMAIGTAFGRIAGLQAAKAAGYEHAVKEDDHAVA</sequence>
<name>A0A5E4RGL5_9BURK</name>
<dbReference type="NCBIfam" id="TIGR02485">
    <property type="entry name" value="CobZ_N-term"/>
    <property type="match status" value="1"/>
</dbReference>
<keyword evidence="4" id="KW-0560">Oxidoreductase</keyword>
<dbReference type="Gene3D" id="3.50.50.60">
    <property type="entry name" value="FAD/NAD(P)-binding domain"/>
    <property type="match status" value="1"/>
</dbReference>
<gene>
    <name evidence="6" type="ORF">PCE31107_00111</name>
</gene>
<keyword evidence="2" id="KW-0285">Flavoprotein</keyword>
<evidence type="ECO:0000256" key="1">
    <source>
        <dbReference type="ARBA" id="ARBA00001974"/>
    </source>
</evidence>
<dbReference type="Pfam" id="PF00890">
    <property type="entry name" value="FAD_binding_2"/>
    <property type="match status" value="1"/>
</dbReference>
<organism evidence="6 7">
    <name type="scientific">Pandoraea cepalis</name>
    <dbReference type="NCBI Taxonomy" id="2508294"/>
    <lineage>
        <taxon>Bacteria</taxon>
        <taxon>Pseudomonadati</taxon>
        <taxon>Pseudomonadota</taxon>
        <taxon>Betaproteobacteria</taxon>
        <taxon>Burkholderiales</taxon>
        <taxon>Burkholderiaceae</taxon>
        <taxon>Pandoraea</taxon>
    </lineage>
</organism>
<evidence type="ECO:0000256" key="3">
    <source>
        <dbReference type="ARBA" id="ARBA00022827"/>
    </source>
</evidence>
<dbReference type="InterPro" id="IPR050315">
    <property type="entry name" value="FAD-oxidoreductase_2"/>
</dbReference>